<name>A0A1V9X2R0_9ACAR</name>
<feature type="compositionally biased region" description="Polar residues" evidence="1">
    <location>
        <begin position="7"/>
        <end position="23"/>
    </location>
</feature>
<accession>A0A1V9X2R0</accession>
<feature type="compositionally biased region" description="Polar residues" evidence="1">
    <location>
        <begin position="128"/>
        <end position="138"/>
    </location>
</feature>
<feature type="compositionally biased region" description="Low complexity" evidence="1">
    <location>
        <begin position="158"/>
        <end position="171"/>
    </location>
</feature>
<evidence type="ECO:0000256" key="1">
    <source>
        <dbReference type="SAM" id="MobiDB-lite"/>
    </source>
</evidence>
<feature type="region of interest" description="Disordered" evidence="1">
    <location>
        <begin position="1"/>
        <end position="61"/>
    </location>
</feature>
<evidence type="ECO:0000313" key="2">
    <source>
        <dbReference type="EMBL" id="OQR67865.1"/>
    </source>
</evidence>
<dbReference type="Proteomes" id="UP000192247">
    <property type="component" value="Unassembled WGS sequence"/>
</dbReference>
<feature type="compositionally biased region" description="Low complexity" evidence="1">
    <location>
        <begin position="29"/>
        <end position="38"/>
    </location>
</feature>
<sequence length="237" mass="25918">MPELLLSSRQQKITRPNNVTNTAHKSRPHSSASNNSSLSDRESAPLTSSNIKKTTSASVQDRKGMKLDIADKTPVAVNTSAIIKPFPGCLAHNPPLAQARKSDPKVVAKKSSPMPSMKSRTEHRRKSSGSAESNNCITLSYGKEPHHSIRSTTATSKQPQNQQQTHSDQQQCTNDDARRNGVNALARIVRERCEKESGDRHRLAVGFGDDVSEAAIHLAQKIERALWAYCGGVAKNY</sequence>
<feature type="non-terminal residue" evidence="2">
    <location>
        <position position="237"/>
    </location>
</feature>
<dbReference type="InParanoid" id="A0A1V9X2R0"/>
<organism evidence="2 3">
    <name type="scientific">Tropilaelaps mercedesae</name>
    <dbReference type="NCBI Taxonomy" id="418985"/>
    <lineage>
        <taxon>Eukaryota</taxon>
        <taxon>Metazoa</taxon>
        <taxon>Ecdysozoa</taxon>
        <taxon>Arthropoda</taxon>
        <taxon>Chelicerata</taxon>
        <taxon>Arachnida</taxon>
        <taxon>Acari</taxon>
        <taxon>Parasitiformes</taxon>
        <taxon>Mesostigmata</taxon>
        <taxon>Gamasina</taxon>
        <taxon>Dermanyssoidea</taxon>
        <taxon>Laelapidae</taxon>
        <taxon>Tropilaelaps</taxon>
    </lineage>
</organism>
<evidence type="ECO:0000313" key="3">
    <source>
        <dbReference type="Proteomes" id="UP000192247"/>
    </source>
</evidence>
<protein>
    <submittedName>
        <fullName evidence="2">Uncharacterized protein</fullName>
    </submittedName>
</protein>
<dbReference type="AlphaFoldDB" id="A0A1V9X2R0"/>
<feature type="region of interest" description="Disordered" evidence="1">
    <location>
        <begin position="94"/>
        <end position="177"/>
    </location>
</feature>
<dbReference type="EMBL" id="MNPL01027014">
    <property type="protein sequence ID" value="OQR67865.1"/>
    <property type="molecule type" value="Genomic_DNA"/>
</dbReference>
<reference evidence="2 3" key="1">
    <citation type="journal article" date="2017" name="Gigascience">
        <title>Draft genome of the honey bee ectoparasitic mite, Tropilaelaps mercedesae, is shaped by the parasitic life history.</title>
        <authorList>
            <person name="Dong X."/>
            <person name="Armstrong S.D."/>
            <person name="Xia D."/>
            <person name="Makepeace B.L."/>
            <person name="Darby A.C."/>
            <person name="Kadowaki T."/>
        </authorList>
    </citation>
    <scope>NUCLEOTIDE SEQUENCE [LARGE SCALE GENOMIC DNA]</scope>
    <source>
        <strain evidence="2">Wuxi-XJTLU</strain>
    </source>
</reference>
<comment type="caution">
    <text evidence="2">The sequence shown here is derived from an EMBL/GenBank/DDBJ whole genome shotgun (WGS) entry which is preliminary data.</text>
</comment>
<feature type="compositionally biased region" description="Polar residues" evidence="1">
    <location>
        <begin position="45"/>
        <end position="59"/>
    </location>
</feature>
<feature type="compositionally biased region" description="Low complexity" evidence="1">
    <location>
        <begin position="109"/>
        <end position="118"/>
    </location>
</feature>
<keyword evidence="3" id="KW-1185">Reference proteome</keyword>
<proteinExistence type="predicted"/>
<gene>
    <name evidence="2" type="ORF">BIW11_04679</name>
</gene>